<accession>A0ABD1ANZ0</accession>
<dbReference type="InterPro" id="IPR015500">
    <property type="entry name" value="Peptidase_S8_subtilisin-rel"/>
</dbReference>
<evidence type="ECO:0000313" key="14">
    <source>
        <dbReference type="Proteomes" id="UP001558713"/>
    </source>
</evidence>
<feature type="chain" id="PRO_5044795580" evidence="9">
    <location>
        <begin position="26"/>
        <end position="745"/>
    </location>
</feature>
<comment type="caution">
    <text evidence="13">The sequence shown here is derived from an EMBL/GenBank/DDBJ whole genome shotgun (WGS) entry which is preliminary data.</text>
</comment>
<evidence type="ECO:0000259" key="10">
    <source>
        <dbReference type="Pfam" id="PF00082"/>
    </source>
</evidence>
<evidence type="ECO:0000256" key="7">
    <source>
        <dbReference type="PIRSR" id="PIRSR615500-1"/>
    </source>
</evidence>
<dbReference type="Gene3D" id="3.50.30.30">
    <property type="match status" value="1"/>
</dbReference>
<feature type="domain" description="Subtilisin-like protease fibronectin type-III" evidence="12">
    <location>
        <begin position="628"/>
        <end position="729"/>
    </location>
</feature>
<dbReference type="AlphaFoldDB" id="A0ABD1ANZ0"/>
<dbReference type="PRINTS" id="PR00723">
    <property type="entry name" value="SUBTILISIN"/>
</dbReference>
<dbReference type="FunFam" id="2.60.40.2310:FF:000001">
    <property type="entry name" value="Subtilisin-like protease SBT1.5"/>
    <property type="match status" value="1"/>
</dbReference>
<dbReference type="Gene3D" id="3.30.70.80">
    <property type="entry name" value="Peptidase S8 propeptide/proteinase inhibitor I9"/>
    <property type="match status" value="1"/>
</dbReference>
<keyword evidence="4 8" id="KW-0378">Hydrolase</keyword>
<dbReference type="Pfam" id="PF05922">
    <property type="entry name" value="Inhibitor_I9"/>
    <property type="match status" value="1"/>
</dbReference>
<dbReference type="CDD" id="cd02120">
    <property type="entry name" value="PA_subtilisin_like"/>
    <property type="match status" value="1"/>
</dbReference>
<reference evidence="13 14" key="1">
    <citation type="submission" date="2024-04" db="EMBL/GenBank/DDBJ databases">
        <title>Genome assembly C_amara_ONT_v2.</title>
        <authorList>
            <person name="Yant L."/>
            <person name="Moore C."/>
            <person name="Slenker M."/>
        </authorList>
    </citation>
    <scope>NUCLEOTIDE SEQUENCE [LARGE SCALE GENOMIC DNA]</scope>
    <source>
        <tissue evidence="13">Leaf</tissue>
    </source>
</reference>
<dbReference type="InterPro" id="IPR010259">
    <property type="entry name" value="S8pro/Inhibitor_I9"/>
</dbReference>
<evidence type="ECO:0000256" key="5">
    <source>
        <dbReference type="ARBA" id="ARBA00022825"/>
    </source>
</evidence>
<dbReference type="PANTHER" id="PTHR10795">
    <property type="entry name" value="PROPROTEIN CONVERTASE SUBTILISIN/KEXIN"/>
    <property type="match status" value="1"/>
</dbReference>
<keyword evidence="5 8" id="KW-0720">Serine protease</keyword>
<evidence type="ECO:0000259" key="11">
    <source>
        <dbReference type="Pfam" id="PF05922"/>
    </source>
</evidence>
<name>A0ABD1ANZ0_CARAN</name>
<gene>
    <name evidence="13" type="ORF">V5N11_007949</name>
</gene>
<dbReference type="InterPro" id="IPR000209">
    <property type="entry name" value="Peptidase_S8/S53_dom"/>
</dbReference>
<dbReference type="GO" id="GO:0006508">
    <property type="term" value="P:proteolysis"/>
    <property type="evidence" value="ECO:0007669"/>
    <property type="project" value="UniProtKB-KW"/>
</dbReference>
<dbReference type="InterPro" id="IPR034197">
    <property type="entry name" value="Peptidases_S8_3"/>
</dbReference>
<feature type="active site" description="Charge relay system" evidence="7 8">
    <location>
        <position position="141"/>
    </location>
</feature>
<dbReference type="EMBL" id="JBANAX010000447">
    <property type="protein sequence ID" value="KAL1208467.1"/>
    <property type="molecule type" value="Genomic_DNA"/>
</dbReference>
<keyword evidence="6" id="KW-0325">Glycoprotein</keyword>
<evidence type="ECO:0000256" key="1">
    <source>
        <dbReference type="ARBA" id="ARBA00011073"/>
    </source>
</evidence>
<dbReference type="InterPro" id="IPR041469">
    <property type="entry name" value="Subtilisin-like_FN3"/>
</dbReference>
<evidence type="ECO:0000256" key="6">
    <source>
        <dbReference type="ARBA" id="ARBA00023180"/>
    </source>
</evidence>
<keyword evidence="2 8" id="KW-0645">Protease</keyword>
<protein>
    <submittedName>
        <fullName evidence="13">Subtilisin-like protease SBT4.13</fullName>
    </submittedName>
</protein>
<dbReference type="InterPro" id="IPR036852">
    <property type="entry name" value="Peptidase_S8/S53_dom_sf"/>
</dbReference>
<keyword evidence="14" id="KW-1185">Reference proteome</keyword>
<evidence type="ECO:0000256" key="4">
    <source>
        <dbReference type="ARBA" id="ARBA00022801"/>
    </source>
</evidence>
<feature type="domain" description="Peptidase S8/S53" evidence="10">
    <location>
        <begin position="133"/>
        <end position="573"/>
    </location>
</feature>
<keyword evidence="3 9" id="KW-0732">Signal</keyword>
<dbReference type="InterPro" id="IPR045051">
    <property type="entry name" value="SBT"/>
</dbReference>
<dbReference type="Gene3D" id="2.60.40.2310">
    <property type="match status" value="1"/>
</dbReference>
<dbReference type="InterPro" id="IPR037045">
    <property type="entry name" value="S8pro/Inhibitor_I9_sf"/>
</dbReference>
<dbReference type="SUPFAM" id="SSF52743">
    <property type="entry name" value="Subtilisin-like"/>
    <property type="match status" value="1"/>
</dbReference>
<sequence length="745" mass="78804">MAKLAASSFILSCVVLFFSSISAVADEDKKVYIVYMGSLSSRADYTPMSHHMSILQEVTGESSIEGRLVRSYTRSFNGFVARLTESERENVAKMEGVVSVFPNKMLQLQTTASWDFMGLKEGKGTKRNPSMESDTIIGVLDGGIWPESESFSDKGFSPPPKKWKGVCSGGKNFTCNKKLIGARDYKSEGTRDIDGHGTHTASTAAGNAVADTSFFGIGNGTVRGGVPAARIAAYKVCTSAGCPLDAILSGFDDAIADGVDLITISIGGQAAANFEKDSIAIGAFHAMAKGILTVNAAGNNGPKARTVSAVAPWILSVAASTTNRGFVTKVVLGNGTTLVGKSVNAFDLKGKKYPLVYGKSAQNSSSSDCQKYPEYTGLCVYSCINKTRVEGKILVCGGDGGVRLAKSAGAIAVIFKPAIPEVATIHSLPASGLQAKDFESLVSYIESTDSPQATVLKTETIFNQTSPVIASFSSRGPNPIAPDIVKPDITAPGVEILAAYSPDAEHDTRQVKYSVLSGTSMACPHIAGVAAYIKTFYPKWSPSMIQSAIMTTAWLVNATGTGIASTEFAYGAGHVNPIAALNPGLVYELDKADHIAFLCGMNYTSDILKIISGESVTCSQKNETLPRNLNYPSMSAKLSGSDKNYTVTFNRTLTNVGTPSSTYKSTVVAGHGSKLTVEVMPSVLTFKTVNEKQSFRVTVTGSDLDPELPSSANLIWSDGTHNVRSPIVIYAVTDDSSSSHHCHHK</sequence>
<dbReference type="Pfam" id="PF17766">
    <property type="entry name" value="fn3_6"/>
    <property type="match status" value="1"/>
</dbReference>
<dbReference type="Pfam" id="PF00082">
    <property type="entry name" value="Peptidase_S8"/>
    <property type="match status" value="1"/>
</dbReference>
<organism evidence="13 14">
    <name type="scientific">Cardamine amara subsp. amara</name>
    <dbReference type="NCBI Taxonomy" id="228776"/>
    <lineage>
        <taxon>Eukaryota</taxon>
        <taxon>Viridiplantae</taxon>
        <taxon>Streptophyta</taxon>
        <taxon>Embryophyta</taxon>
        <taxon>Tracheophyta</taxon>
        <taxon>Spermatophyta</taxon>
        <taxon>Magnoliopsida</taxon>
        <taxon>eudicotyledons</taxon>
        <taxon>Gunneridae</taxon>
        <taxon>Pentapetalae</taxon>
        <taxon>rosids</taxon>
        <taxon>malvids</taxon>
        <taxon>Brassicales</taxon>
        <taxon>Brassicaceae</taxon>
        <taxon>Cardamineae</taxon>
        <taxon>Cardamine</taxon>
    </lineage>
</organism>
<dbReference type="InterPro" id="IPR023828">
    <property type="entry name" value="Peptidase_S8_Ser-AS"/>
</dbReference>
<evidence type="ECO:0000256" key="3">
    <source>
        <dbReference type="ARBA" id="ARBA00022729"/>
    </source>
</evidence>
<feature type="domain" description="Inhibitor I9" evidence="11">
    <location>
        <begin position="31"/>
        <end position="109"/>
    </location>
</feature>
<dbReference type="Gene3D" id="3.40.50.200">
    <property type="entry name" value="Peptidase S8/S53 domain"/>
    <property type="match status" value="1"/>
</dbReference>
<dbReference type="FunFam" id="3.30.70.80:FF:000002">
    <property type="entry name" value="Subtilisin-like protease SBT5.3"/>
    <property type="match status" value="1"/>
</dbReference>
<evidence type="ECO:0000256" key="8">
    <source>
        <dbReference type="PROSITE-ProRule" id="PRU01240"/>
    </source>
</evidence>
<dbReference type="Proteomes" id="UP001558713">
    <property type="component" value="Unassembled WGS sequence"/>
</dbReference>
<feature type="active site" description="Charge relay system" evidence="7 8">
    <location>
        <position position="520"/>
    </location>
</feature>
<dbReference type="PROSITE" id="PS00138">
    <property type="entry name" value="SUBTILASE_SER"/>
    <property type="match status" value="1"/>
</dbReference>
<dbReference type="CDD" id="cd04852">
    <property type="entry name" value="Peptidases_S8_3"/>
    <property type="match status" value="1"/>
</dbReference>
<dbReference type="PROSITE" id="PS51892">
    <property type="entry name" value="SUBTILASE"/>
    <property type="match status" value="1"/>
</dbReference>
<comment type="similarity">
    <text evidence="1 8">Belongs to the peptidase S8 family.</text>
</comment>
<dbReference type="GO" id="GO:0004252">
    <property type="term" value="F:serine-type endopeptidase activity"/>
    <property type="evidence" value="ECO:0007669"/>
    <property type="project" value="UniProtKB-UniRule"/>
</dbReference>
<evidence type="ECO:0000256" key="2">
    <source>
        <dbReference type="ARBA" id="ARBA00022670"/>
    </source>
</evidence>
<feature type="active site" description="Charge relay system" evidence="7 8">
    <location>
        <position position="196"/>
    </location>
</feature>
<evidence type="ECO:0000259" key="12">
    <source>
        <dbReference type="Pfam" id="PF17766"/>
    </source>
</evidence>
<evidence type="ECO:0000256" key="9">
    <source>
        <dbReference type="SAM" id="SignalP"/>
    </source>
</evidence>
<feature type="signal peptide" evidence="9">
    <location>
        <begin position="1"/>
        <end position="25"/>
    </location>
</feature>
<evidence type="ECO:0000313" key="13">
    <source>
        <dbReference type="EMBL" id="KAL1208467.1"/>
    </source>
</evidence>
<proteinExistence type="inferred from homology"/>